<evidence type="ECO:0000313" key="1">
    <source>
        <dbReference type="EMBL" id="QUC67984.1"/>
    </source>
</evidence>
<organism evidence="1 2">
    <name type="scientific">Aristaeella hokkaidonensis</name>
    <dbReference type="NCBI Taxonomy" id="3046382"/>
    <lineage>
        <taxon>Bacteria</taxon>
        <taxon>Bacillati</taxon>
        <taxon>Bacillota</taxon>
        <taxon>Clostridia</taxon>
        <taxon>Eubacteriales</taxon>
        <taxon>Aristaeellaceae</taxon>
        <taxon>Aristaeella</taxon>
    </lineage>
</organism>
<name>A0AC61N8U2_9FIRM</name>
<dbReference type="Proteomes" id="UP000682782">
    <property type="component" value="Chromosome"/>
</dbReference>
<sequence>MKSRKRAKKECVSSVLFRYPVKRSLPFLKWIDPMDIHLFSEESIKTTAFFTGHRHLPSGEISRISENLYHCISAAYDEGYRRFFCGCALGFDTLAARQTLCFRDHHPDAVLSLAIPCRTQDVKWQEKDKTVYRDILEQADEKFILSPEYYQGVMLTRNRFMADRSSLCICYLQHMRGGTASTVRYALQNSGIRIINLAMCQDQYTDFLREESWNYMYTYPSAGRNAVTAPLRLLSGRKLSMKRISTIY</sequence>
<gene>
    <name evidence="1" type="ORF">JYE49_04615</name>
</gene>
<protein>
    <submittedName>
        <fullName evidence="1">DUF1273 family protein</fullName>
    </submittedName>
</protein>
<dbReference type="EMBL" id="CP068393">
    <property type="protein sequence ID" value="QUC67984.1"/>
    <property type="molecule type" value="Genomic_DNA"/>
</dbReference>
<reference evidence="1" key="1">
    <citation type="submission" date="2021-01" db="EMBL/GenBank/DDBJ databases">
        <title>Complete genome sequence of Clostridiales bacterium R-7.</title>
        <authorList>
            <person name="Mahoney-Kurpe S.C."/>
            <person name="Palevich N."/>
            <person name="Koike S."/>
            <person name="Moon C.D."/>
            <person name="Attwood G.T."/>
        </authorList>
    </citation>
    <scope>NUCLEOTIDE SEQUENCE</scope>
    <source>
        <strain evidence="1">R-7</strain>
    </source>
</reference>
<proteinExistence type="predicted"/>
<evidence type="ECO:0000313" key="2">
    <source>
        <dbReference type="Proteomes" id="UP000682782"/>
    </source>
</evidence>
<keyword evidence="2" id="KW-1185">Reference proteome</keyword>
<accession>A0AC61N8U2</accession>